<sequence length="236" mass="25108">MRFFLAFAVLLIAGSTGNAADLGALRGAKPISCDAAIRYRDQELIKEYDAIVARYADGTAERQRLLDQKLNTELAKLDAVWAKTQPALKKKVAAQWVALTLSVVGVATSQWAATRVTPENKEAVNILIERSNHAASAISSAVIAGEVSVKDAAMLPVSTLVGVLVPEAAIGLAVLSIGMGVIDQIDNLAELELETSAYQGSADVLKTALRNLARKSVSNQLVQLNKVKDEIVKACK</sequence>
<dbReference type="RefSeq" id="WP_354269790.1">
    <property type="nucleotide sequence ID" value="NZ_JBEPTQ010000001.1"/>
</dbReference>
<reference evidence="2 3" key="1">
    <citation type="submission" date="2024-06" db="EMBL/GenBank/DDBJ databases">
        <title>Genomic Encyclopedia of Type Strains, Phase V (KMG-V): Genome sequencing to study the core and pangenomes of soil and plant-associated prokaryotes.</title>
        <authorList>
            <person name="Whitman W."/>
        </authorList>
    </citation>
    <scope>NUCLEOTIDE SEQUENCE [LARGE SCALE GENOMIC DNA]</scope>
    <source>
        <strain evidence="2 3">USDA 160</strain>
    </source>
</reference>
<feature type="signal peptide" evidence="1">
    <location>
        <begin position="1"/>
        <end position="19"/>
    </location>
</feature>
<evidence type="ECO:0000256" key="1">
    <source>
        <dbReference type="SAM" id="SignalP"/>
    </source>
</evidence>
<dbReference type="Proteomes" id="UP001549291">
    <property type="component" value="Unassembled WGS sequence"/>
</dbReference>
<dbReference type="EMBL" id="JBEPTQ010000001">
    <property type="protein sequence ID" value="MET4715925.1"/>
    <property type="molecule type" value="Genomic_DNA"/>
</dbReference>
<protein>
    <submittedName>
        <fullName evidence="2">Uncharacterized protein</fullName>
    </submittedName>
</protein>
<feature type="chain" id="PRO_5045532408" evidence="1">
    <location>
        <begin position="20"/>
        <end position="236"/>
    </location>
</feature>
<proteinExistence type="predicted"/>
<name>A0ABV2RG64_BRAJP</name>
<evidence type="ECO:0000313" key="3">
    <source>
        <dbReference type="Proteomes" id="UP001549291"/>
    </source>
</evidence>
<gene>
    <name evidence="2" type="ORF">ABIF63_000028</name>
</gene>
<accession>A0ABV2RG64</accession>
<keyword evidence="3" id="KW-1185">Reference proteome</keyword>
<organism evidence="2 3">
    <name type="scientific">Bradyrhizobium japonicum</name>
    <dbReference type="NCBI Taxonomy" id="375"/>
    <lineage>
        <taxon>Bacteria</taxon>
        <taxon>Pseudomonadati</taxon>
        <taxon>Pseudomonadota</taxon>
        <taxon>Alphaproteobacteria</taxon>
        <taxon>Hyphomicrobiales</taxon>
        <taxon>Nitrobacteraceae</taxon>
        <taxon>Bradyrhizobium</taxon>
    </lineage>
</organism>
<keyword evidence="1" id="KW-0732">Signal</keyword>
<comment type="caution">
    <text evidence="2">The sequence shown here is derived from an EMBL/GenBank/DDBJ whole genome shotgun (WGS) entry which is preliminary data.</text>
</comment>
<evidence type="ECO:0000313" key="2">
    <source>
        <dbReference type="EMBL" id="MET4715925.1"/>
    </source>
</evidence>